<gene>
    <name evidence="2" type="ordered locus">Mpet_1974</name>
</gene>
<keyword evidence="1" id="KW-1133">Transmembrane helix</keyword>
<dbReference type="RefSeq" id="WP_013329901.1">
    <property type="nucleotide sequence ID" value="NC_014507.1"/>
</dbReference>
<sequence>MTTIRFYRIYDAGMAVNLDELEEAFAEKYITSRARFRRIHPKSIVMDKPPLVLNMGQITVEAGGKTYEMSMSVKILDIGVISICIICDLGESSPAVLYETALSFGDKDCLSDHFYTTLKTLDEIFSIYIRDFVIEEDFYEDYTIYTVEKETDAPDPVSLFLCDGTDFSDQFRDETLRNVLSYSRNDKVIISWDGALIISPESPDDIIDLIEYANVQVFEFRYYDRELTNRIENMYDDIEDADRMYWFWRMYRYHGIMVVTMEIYADLYEIIERVNNLIKVTEDVYYARVYETALKEFRIGQWSGSVTRKIDVLRENYSMLSDEVRIQHSYFLEWIVILLIGFEFLFAVWQYFI</sequence>
<dbReference type="HOGENOM" id="CLU_042259_0_0_2"/>
<dbReference type="AlphaFoldDB" id="E1RJ54"/>
<feature type="transmembrane region" description="Helical" evidence="1">
    <location>
        <begin position="330"/>
        <end position="352"/>
    </location>
</feature>
<evidence type="ECO:0000313" key="2">
    <source>
        <dbReference type="EMBL" id="ADN36724.1"/>
    </source>
</evidence>
<dbReference type="Proteomes" id="UP000006565">
    <property type="component" value="Chromosome"/>
</dbReference>
<dbReference type="STRING" id="679926.Mpet_1974"/>
<protein>
    <recommendedName>
        <fullName evidence="4">DUF155 domain-containing protein</fullName>
    </recommendedName>
</protein>
<dbReference type="OrthoDB" id="109638at2157"/>
<reference evidence="2 3" key="1">
    <citation type="journal article" date="2010" name="Stand. Genomic Sci.">
        <title>Complete genome sequence of Methanoplanus petrolearius type strain (SEBR 4847).</title>
        <authorList>
            <person name="Brambilla E."/>
            <person name="Djao O.D."/>
            <person name="Daligault H."/>
            <person name="Lapidus A."/>
            <person name="Lucas S."/>
            <person name="Hammon N."/>
            <person name="Nolan M."/>
            <person name="Tice H."/>
            <person name="Cheng J.F."/>
            <person name="Han C."/>
            <person name="Tapia R."/>
            <person name="Goodwin L."/>
            <person name="Pitluck S."/>
            <person name="Liolios K."/>
            <person name="Ivanova N."/>
            <person name="Mavromatis K."/>
            <person name="Mikhailova N."/>
            <person name="Pati A."/>
            <person name="Chen A."/>
            <person name="Palaniappan K."/>
            <person name="Land M."/>
            <person name="Hauser L."/>
            <person name="Chang Y.J."/>
            <person name="Jeffries C.D."/>
            <person name="Rohde M."/>
            <person name="Spring S."/>
            <person name="Sikorski J."/>
            <person name="Goker M."/>
            <person name="Woyke T."/>
            <person name="Bristow J."/>
            <person name="Eisen J.A."/>
            <person name="Markowitz V."/>
            <person name="Hugenholtz P."/>
            <person name="Kyrpides N.C."/>
            <person name="Klenk H.P."/>
        </authorList>
    </citation>
    <scope>NUCLEOTIDE SEQUENCE [LARGE SCALE GENOMIC DNA]</scope>
    <source>
        <strain evidence="3">DSM 11571 / OCM 486 / SEBR 4847</strain>
    </source>
</reference>
<organism evidence="2 3">
    <name type="scientific">Methanolacinia petrolearia (strain DSM 11571 / OCM 486 / SEBR 4847)</name>
    <name type="common">Methanoplanus petrolearius</name>
    <dbReference type="NCBI Taxonomy" id="679926"/>
    <lineage>
        <taxon>Archaea</taxon>
        <taxon>Methanobacteriati</taxon>
        <taxon>Methanobacteriota</taxon>
        <taxon>Stenosarchaea group</taxon>
        <taxon>Methanomicrobia</taxon>
        <taxon>Methanomicrobiales</taxon>
        <taxon>Methanomicrobiaceae</taxon>
        <taxon>Methanolacinia</taxon>
    </lineage>
</organism>
<dbReference type="eggNOG" id="arCOG07502">
    <property type="taxonomic scope" value="Archaea"/>
</dbReference>
<name>E1RJ54_METP4</name>
<dbReference type="KEGG" id="mpi:Mpet_1974"/>
<keyword evidence="1" id="KW-0472">Membrane</keyword>
<evidence type="ECO:0008006" key="4">
    <source>
        <dbReference type="Google" id="ProtNLM"/>
    </source>
</evidence>
<evidence type="ECO:0000313" key="3">
    <source>
        <dbReference type="Proteomes" id="UP000006565"/>
    </source>
</evidence>
<keyword evidence="1" id="KW-0812">Transmembrane</keyword>
<dbReference type="GeneID" id="9744453"/>
<evidence type="ECO:0000256" key="1">
    <source>
        <dbReference type="SAM" id="Phobius"/>
    </source>
</evidence>
<dbReference type="EMBL" id="CP002117">
    <property type="protein sequence ID" value="ADN36724.1"/>
    <property type="molecule type" value="Genomic_DNA"/>
</dbReference>
<proteinExistence type="predicted"/>
<accession>E1RJ54</accession>
<keyword evidence="3" id="KW-1185">Reference proteome</keyword>